<dbReference type="Gene3D" id="3.40.50.10610">
    <property type="entry name" value="ABC-type transport auxiliary lipoprotein component"/>
    <property type="match status" value="1"/>
</dbReference>
<sequence>MKHKLRLMCSVLAITTLTGQANAATLNDAANDVSAFFAKNPGKTVAVLAFKHGDAKAIAEVTGVQDRLTEQLVAAGKVTVIERDRIEQVLREHQIDQSGATAKTRIGELLQADYILTGSITPGKRKNLEVTARLVEIATSKIVLTARANVLRADVSEVITVQPRGNYLGEPLVQIAILIDTSSSMDGLIDQARTQIWKIVNTLAKGNREGRRPRIEVALYEYGNSNLPTEQNYIRQVLSFTSSLDKVSEKLFELKTNGGEEYCGAVIARALAELNWKKYDDVYRVVFIAGNEPFTQGPVDFRASVDAARQQGIFVNTIFCGSRQEGIATQWLTGAQLSQGDFHVINHDHMVQVVATPYDEEIQRLGAEYNSTVIPVGRAGAEEKDRMSVQDAKIAAAPAASGASIERAVAKNSEQYSESNEWDLTTIFSKKKSVTAVKREELPAELKGKSEKEIEAYAKQKSEKRSKIQARIDELSRRRNEYLSRESAKSAKGDDLGKATQASVKTQGKKLGFAF</sequence>
<dbReference type="CDD" id="cd00198">
    <property type="entry name" value="vWFA"/>
    <property type="match status" value="1"/>
</dbReference>
<dbReference type="RefSeq" id="WP_014801764.1">
    <property type="nucleotide sequence ID" value="NC_018020.1"/>
</dbReference>
<dbReference type="GO" id="GO:0030288">
    <property type="term" value="C:outer membrane-bounded periplasmic space"/>
    <property type="evidence" value="ECO:0007669"/>
    <property type="project" value="InterPro"/>
</dbReference>
<evidence type="ECO:0000256" key="1">
    <source>
        <dbReference type="SAM" id="MobiDB-lite"/>
    </source>
</evidence>
<reference evidence="4 5" key="1">
    <citation type="submission" date="2012-06" db="EMBL/GenBank/DDBJ databases">
        <title>The complete chromosome of genome of Turneriella parva DSM 21527.</title>
        <authorList>
            <consortium name="US DOE Joint Genome Institute (JGI-PGF)"/>
            <person name="Lucas S."/>
            <person name="Han J."/>
            <person name="Lapidus A."/>
            <person name="Bruce D."/>
            <person name="Goodwin L."/>
            <person name="Pitluck S."/>
            <person name="Peters L."/>
            <person name="Kyrpides N."/>
            <person name="Mavromatis K."/>
            <person name="Ivanova N."/>
            <person name="Mikhailova N."/>
            <person name="Chertkov O."/>
            <person name="Detter J.C."/>
            <person name="Tapia R."/>
            <person name="Han C."/>
            <person name="Land M."/>
            <person name="Hauser L."/>
            <person name="Markowitz V."/>
            <person name="Cheng J.-F."/>
            <person name="Hugenholtz P."/>
            <person name="Woyke T."/>
            <person name="Wu D."/>
            <person name="Gronow S."/>
            <person name="Wellnitz S."/>
            <person name="Brambilla E."/>
            <person name="Klenk H.-P."/>
            <person name="Eisen J.A."/>
        </authorList>
    </citation>
    <scope>NUCLEOTIDE SEQUENCE [LARGE SCALE GENOMIC DNA]</scope>
    <source>
        <strain evidence="5">ATCC BAA-1111 / DSM 21527 / NCTC 11395 / H</strain>
    </source>
</reference>
<dbReference type="InterPro" id="IPR005534">
    <property type="entry name" value="Curli_assmbl/transp-comp_CsgG"/>
</dbReference>
<gene>
    <name evidence="4" type="ordered locus">Turpa_0594</name>
</gene>
<name>I4B1T9_TURPD</name>
<feature type="chain" id="PRO_5003686209" evidence="2">
    <location>
        <begin position="24"/>
        <end position="515"/>
    </location>
</feature>
<feature type="compositionally biased region" description="Basic and acidic residues" evidence="1">
    <location>
        <begin position="477"/>
        <end position="497"/>
    </location>
</feature>
<evidence type="ECO:0000259" key="3">
    <source>
        <dbReference type="PROSITE" id="PS50234"/>
    </source>
</evidence>
<dbReference type="PROSITE" id="PS50234">
    <property type="entry name" value="VWFA"/>
    <property type="match status" value="1"/>
</dbReference>
<organism evidence="4 5">
    <name type="scientific">Turneriella parva (strain ATCC BAA-1111 / DSM 21527 / NCTC 11395 / H)</name>
    <name type="common">Leptospira parva</name>
    <dbReference type="NCBI Taxonomy" id="869212"/>
    <lineage>
        <taxon>Bacteria</taxon>
        <taxon>Pseudomonadati</taxon>
        <taxon>Spirochaetota</taxon>
        <taxon>Spirochaetia</taxon>
        <taxon>Leptospirales</taxon>
        <taxon>Leptospiraceae</taxon>
        <taxon>Turneriella</taxon>
    </lineage>
</organism>
<dbReference type="PATRIC" id="fig|869212.3.peg.569"/>
<evidence type="ECO:0000256" key="2">
    <source>
        <dbReference type="SAM" id="SignalP"/>
    </source>
</evidence>
<dbReference type="Proteomes" id="UP000006048">
    <property type="component" value="Chromosome"/>
</dbReference>
<feature type="domain" description="VWFA" evidence="3">
    <location>
        <begin position="174"/>
        <end position="362"/>
    </location>
</feature>
<dbReference type="Pfam" id="PF03783">
    <property type="entry name" value="CsgG"/>
    <property type="match status" value="1"/>
</dbReference>
<dbReference type="SMART" id="SM00327">
    <property type="entry name" value="VWA"/>
    <property type="match status" value="1"/>
</dbReference>
<protein>
    <submittedName>
        <fullName evidence="4">von Willebrand factor type A</fullName>
    </submittedName>
</protein>
<keyword evidence="5" id="KW-1185">Reference proteome</keyword>
<keyword evidence="2" id="KW-0732">Signal</keyword>
<dbReference type="Pfam" id="PF00092">
    <property type="entry name" value="VWA"/>
    <property type="match status" value="1"/>
</dbReference>
<dbReference type="KEGG" id="tpx:Turpa_0594"/>
<proteinExistence type="predicted"/>
<evidence type="ECO:0000313" key="4">
    <source>
        <dbReference type="EMBL" id="AFM11246.1"/>
    </source>
</evidence>
<dbReference type="AlphaFoldDB" id="I4B1T9"/>
<dbReference type="Gene3D" id="3.40.50.410">
    <property type="entry name" value="von Willebrand factor, type A domain"/>
    <property type="match status" value="1"/>
</dbReference>
<dbReference type="SUPFAM" id="SSF53300">
    <property type="entry name" value="vWA-like"/>
    <property type="match status" value="1"/>
</dbReference>
<feature type="signal peptide" evidence="2">
    <location>
        <begin position="1"/>
        <end position="23"/>
    </location>
</feature>
<dbReference type="STRING" id="869212.Turpa_0594"/>
<feature type="region of interest" description="Disordered" evidence="1">
    <location>
        <begin position="477"/>
        <end position="503"/>
    </location>
</feature>
<evidence type="ECO:0000313" key="5">
    <source>
        <dbReference type="Proteomes" id="UP000006048"/>
    </source>
</evidence>
<dbReference type="HOGENOM" id="CLU_040423_0_0_12"/>
<dbReference type="EMBL" id="CP002959">
    <property type="protein sequence ID" value="AFM11246.1"/>
    <property type="molecule type" value="Genomic_DNA"/>
</dbReference>
<accession>I4B1T9</accession>
<dbReference type="InterPro" id="IPR002035">
    <property type="entry name" value="VWF_A"/>
</dbReference>
<dbReference type="InterPro" id="IPR036465">
    <property type="entry name" value="vWFA_dom_sf"/>
</dbReference>